<evidence type="ECO:0000313" key="2">
    <source>
        <dbReference type="EMBL" id="KAK4465486.1"/>
    </source>
</evidence>
<accession>A0AAV9I2B1</accession>
<gene>
    <name evidence="2" type="ORF">QBC42DRAFT_218667</name>
</gene>
<evidence type="ECO:0000313" key="3">
    <source>
        <dbReference type="Proteomes" id="UP001321749"/>
    </source>
</evidence>
<sequence length="812" mass="91951">MNPRASRCSRALQRPIVSSKDGLWITDSLLAQVFEDYCLVSRAWNRRASHVPGPLESQRRLGRRRMGDLNALYYPPTPPPWEFAIPLDFSKWKWQPPTSSEQEAQPQHQDQQEDHGVGGAGGSLLKVMSMVFTHRIGRRNLYPAAPILSPARVSLQADLDAFRNLDASAPTATKLGHAKVISLNLRTLFVADEARPSEVRGLVMEVLDTLESGFARSECANEVLVTTIRDIVEGISFSRICAPSLLDTSVWHTILDRMSRLSADPCLAELFACVMDIIPQAEHSLVFDGFLSVLGRFFEAWQSSQSRVGVDLMEWSLDAIFGGFTGRDTQALAAALEKLDQETRNQLLIAAEKLAISMATSQVSEDAQKPGICELRYKWLAIVAHSPTLRQDFLFEKVIRFSDPSLELPPLTGSELSWLMIAQWDSRGYLHSLVKAMKHYKNHYKKAPTDANAIASMLVSFDKVFCVHNPLGLMVSFWKLMGLLGRTNDVIASLEVFSDNQKPPKRLLQTLAFAARNHYAALAIREMYTFKIREAGEEEFDPGVFWRYINDILMDPTLPIDTLPRAIGTDFLLLNKPESAHPPMSPDRLWRKRATALERAATALVELDLPHMTDRRIWRQVEHCVNFFSYTRGQVPMKVIEVVYQIVTRDLHEGRPGRTERLAWLEKLVHRSCGPRVAAACRRLFASWRGKLLRLRLAQLAALEGSQSQWDIVEATSELQDLEKEYNGNLDPKVELEMLGGNGQENRLDLQLVVRGLRKTKTWKGPELLHTIEEPHKKPWAYTDEDPEWEGPNIPELFRLTPVGKSEEKKVR</sequence>
<feature type="region of interest" description="Disordered" evidence="1">
    <location>
        <begin position="95"/>
        <end position="119"/>
    </location>
</feature>
<protein>
    <recommendedName>
        <fullName evidence="4">Pentatricopeptide repeat domain-containing protein</fullName>
    </recommendedName>
</protein>
<reference evidence="2" key="2">
    <citation type="submission" date="2023-06" db="EMBL/GenBank/DDBJ databases">
        <authorList>
            <consortium name="Lawrence Berkeley National Laboratory"/>
            <person name="Mondo S.J."/>
            <person name="Hensen N."/>
            <person name="Bonometti L."/>
            <person name="Westerberg I."/>
            <person name="Brannstrom I.O."/>
            <person name="Guillou S."/>
            <person name="Cros-Aarteil S."/>
            <person name="Calhoun S."/>
            <person name="Haridas S."/>
            <person name="Kuo A."/>
            <person name="Pangilinan J."/>
            <person name="Riley R."/>
            <person name="Labutti K."/>
            <person name="Andreopoulos B."/>
            <person name="Lipzen A."/>
            <person name="Chen C."/>
            <person name="Yanf M."/>
            <person name="Daum C."/>
            <person name="Ng V."/>
            <person name="Clum A."/>
            <person name="Steindorff A."/>
            <person name="Ohm R."/>
            <person name="Martin F."/>
            <person name="Silar P."/>
            <person name="Natvig D."/>
            <person name="Lalanne C."/>
            <person name="Gautier V."/>
            <person name="Ament-Velasquez S.L."/>
            <person name="Kruys A."/>
            <person name="Hutchinson M.I."/>
            <person name="Powell A.J."/>
            <person name="Barry K."/>
            <person name="Miller A.N."/>
            <person name="Grigoriev I.V."/>
            <person name="Debuchy R."/>
            <person name="Gladieux P."/>
            <person name="Thoren M.H."/>
            <person name="Johannesson H."/>
        </authorList>
    </citation>
    <scope>NUCLEOTIDE SEQUENCE</scope>
    <source>
        <strain evidence="2">PSN324</strain>
    </source>
</reference>
<reference evidence="2" key="1">
    <citation type="journal article" date="2023" name="Mol. Phylogenet. Evol.">
        <title>Genome-scale phylogeny and comparative genomics of the fungal order Sordariales.</title>
        <authorList>
            <person name="Hensen N."/>
            <person name="Bonometti L."/>
            <person name="Westerberg I."/>
            <person name="Brannstrom I.O."/>
            <person name="Guillou S."/>
            <person name="Cros-Aarteil S."/>
            <person name="Calhoun S."/>
            <person name="Haridas S."/>
            <person name="Kuo A."/>
            <person name="Mondo S."/>
            <person name="Pangilinan J."/>
            <person name="Riley R."/>
            <person name="LaButti K."/>
            <person name="Andreopoulos B."/>
            <person name="Lipzen A."/>
            <person name="Chen C."/>
            <person name="Yan M."/>
            <person name="Daum C."/>
            <person name="Ng V."/>
            <person name="Clum A."/>
            <person name="Steindorff A."/>
            <person name="Ohm R.A."/>
            <person name="Martin F."/>
            <person name="Silar P."/>
            <person name="Natvig D.O."/>
            <person name="Lalanne C."/>
            <person name="Gautier V."/>
            <person name="Ament-Velasquez S.L."/>
            <person name="Kruys A."/>
            <person name="Hutchinson M.I."/>
            <person name="Powell A.J."/>
            <person name="Barry K."/>
            <person name="Miller A.N."/>
            <person name="Grigoriev I.V."/>
            <person name="Debuchy R."/>
            <person name="Gladieux P."/>
            <person name="Hiltunen Thoren M."/>
            <person name="Johannesson H."/>
        </authorList>
    </citation>
    <scope>NUCLEOTIDE SEQUENCE</scope>
    <source>
        <strain evidence="2">PSN324</strain>
    </source>
</reference>
<dbReference type="AlphaFoldDB" id="A0AAV9I2B1"/>
<keyword evidence="3" id="KW-1185">Reference proteome</keyword>
<evidence type="ECO:0008006" key="4">
    <source>
        <dbReference type="Google" id="ProtNLM"/>
    </source>
</evidence>
<organism evidence="2 3">
    <name type="scientific">Cladorrhinum samala</name>
    <dbReference type="NCBI Taxonomy" id="585594"/>
    <lineage>
        <taxon>Eukaryota</taxon>
        <taxon>Fungi</taxon>
        <taxon>Dikarya</taxon>
        <taxon>Ascomycota</taxon>
        <taxon>Pezizomycotina</taxon>
        <taxon>Sordariomycetes</taxon>
        <taxon>Sordariomycetidae</taxon>
        <taxon>Sordariales</taxon>
        <taxon>Podosporaceae</taxon>
        <taxon>Cladorrhinum</taxon>
    </lineage>
</organism>
<proteinExistence type="predicted"/>
<comment type="caution">
    <text evidence="2">The sequence shown here is derived from an EMBL/GenBank/DDBJ whole genome shotgun (WGS) entry which is preliminary data.</text>
</comment>
<name>A0AAV9I2B1_9PEZI</name>
<evidence type="ECO:0000256" key="1">
    <source>
        <dbReference type="SAM" id="MobiDB-lite"/>
    </source>
</evidence>
<dbReference type="Proteomes" id="UP001321749">
    <property type="component" value="Unassembled WGS sequence"/>
</dbReference>
<dbReference type="EMBL" id="MU864939">
    <property type="protein sequence ID" value="KAK4465486.1"/>
    <property type="molecule type" value="Genomic_DNA"/>
</dbReference>